<evidence type="ECO:0000259" key="2">
    <source>
        <dbReference type="PROSITE" id="PS00028"/>
    </source>
</evidence>
<keyword evidence="4" id="KW-1185">Reference proteome</keyword>
<feature type="domain" description="C2H2-type" evidence="2">
    <location>
        <begin position="150"/>
        <end position="171"/>
    </location>
</feature>
<sequence>MSTKKRNIPLAYRLPKRKNFSSSDSESSSSSPSSSSSSSSSSSVSSNLSSSSSLLSSSSSQCKRRTKHKNVSPKGKDKPMFRRRPPQPRCQVEKKETEKPRKKSVSPRGRVSGLRKRRRRCSSTSCDSSASESPVGRRRRRFPAKKLVPCAKCNHTFMSSKGLVHHDIQIHSMGVTCTTCGKIFDTFDEFKGHALEHPENTVDCIYCKSKFGKPREMNEKRWEFVRSHLYGEILYARLAEYDDKARIL</sequence>
<dbReference type="OrthoDB" id="5868031at2759"/>
<protein>
    <recommendedName>
        <fullName evidence="2">C2H2-type domain-containing protein</fullName>
    </recommendedName>
</protein>
<dbReference type="PROSITE" id="PS00028">
    <property type="entry name" value="ZINC_FINGER_C2H2_1"/>
    <property type="match status" value="2"/>
</dbReference>
<comment type="caution">
    <text evidence="3">The sequence shown here is derived from an EMBL/GenBank/DDBJ whole genome shotgun (WGS) entry which is preliminary data.</text>
</comment>
<feature type="compositionally biased region" description="Basic residues" evidence="1">
    <location>
        <begin position="62"/>
        <end position="71"/>
    </location>
</feature>
<dbReference type="InterPro" id="IPR013087">
    <property type="entry name" value="Znf_C2H2_type"/>
</dbReference>
<reference evidence="3" key="1">
    <citation type="submission" date="2020-10" db="EMBL/GenBank/DDBJ databases">
        <authorList>
            <person name="Kikuchi T."/>
        </authorList>
    </citation>
    <scope>NUCLEOTIDE SEQUENCE</scope>
    <source>
        <strain evidence="3">NKZ352</strain>
    </source>
</reference>
<feature type="region of interest" description="Disordered" evidence="1">
    <location>
        <begin position="1"/>
        <end position="140"/>
    </location>
</feature>
<dbReference type="Gene3D" id="3.30.160.60">
    <property type="entry name" value="Classic Zinc Finger"/>
    <property type="match status" value="1"/>
</dbReference>
<dbReference type="AlphaFoldDB" id="A0A8S1H416"/>
<dbReference type="EMBL" id="CAJGYM010000008">
    <property type="protein sequence ID" value="CAD6188160.1"/>
    <property type="molecule type" value="Genomic_DNA"/>
</dbReference>
<evidence type="ECO:0000313" key="3">
    <source>
        <dbReference type="EMBL" id="CAD6188160.1"/>
    </source>
</evidence>
<evidence type="ECO:0000256" key="1">
    <source>
        <dbReference type="SAM" id="MobiDB-lite"/>
    </source>
</evidence>
<organism evidence="3 4">
    <name type="scientific">Caenorhabditis auriculariae</name>
    <dbReference type="NCBI Taxonomy" id="2777116"/>
    <lineage>
        <taxon>Eukaryota</taxon>
        <taxon>Metazoa</taxon>
        <taxon>Ecdysozoa</taxon>
        <taxon>Nematoda</taxon>
        <taxon>Chromadorea</taxon>
        <taxon>Rhabditida</taxon>
        <taxon>Rhabditina</taxon>
        <taxon>Rhabditomorpha</taxon>
        <taxon>Rhabditoidea</taxon>
        <taxon>Rhabditidae</taxon>
        <taxon>Peloderinae</taxon>
        <taxon>Caenorhabditis</taxon>
    </lineage>
</organism>
<dbReference type="Proteomes" id="UP000835052">
    <property type="component" value="Unassembled WGS sequence"/>
</dbReference>
<feature type="compositionally biased region" description="Low complexity" evidence="1">
    <location>
        <begin position="122"/>
        <end position="133"/>
    </location>
</feature>
<feature type="compositionally biased region" description="Low complexity" evidence="1">
    <location>
        <begin position="21"/>
        <end position="60"/>
    </location>
</feature>
<gene>
    <name evidence="3" type="ORF">CAUJ_LOCUS4079</name>
</gene>
<accession>A0A8S1H416</accession>
<proteinExistence type="predicted"/>
<evidence type="ECO:0000313" key="4">
    <source>
        <dbReference type="Proteomes" id="UP000835052"/>
    </source>
</evidence>
<name>A0A8S1H416_9PELO</name>
<feature type="domain" description="C2H2-type" evidence="2">
    <location>
        <begin position="177"/>
        <end position="197"/>
    </location>
</feature>
<dbReference type="SMART" id="SM00355">
    <property type="entry name" value="ZnF_C2H2"/>
    <property type="match status" value="2"/>
</dbReference>